<evidence type="ECO:0000259" key="4">
    <source>
        <dbReference type="SMART" id="SM00822"/>
    </source>
</evidence>
<feature type="domain" description="Ketoreductase" evidence="4">
    <location>
        <begin position="7"/>
        <end position="207"/>
    </location>
</feature>
<dbReference type="EMBL" id="SVNY01000004">
    <property type="protein sequence ID" value="MBE6833668.1"/>
    <property type="molecule type" value="Genomic_DNA"/>
</dbReference>
<comment type="similarity">
    <text evidence="1">Belongs to the short-chain dehydrogenases/reductases (SDR) family.</text>
</comment>
<dbReference type="PRINTS" id="PR00081">
    <property type="entry name" value="GDHRDH"/>
</dbReference>
<proteinExistence type="inferred from homology"/>
<dbReference type="RefSeq" id="WP_020072302.1">
    <property type="nucleotide sequence ID" value="NZ_JBKWRC010000002.1"/>
</dbReference>
<evidence type="ECO:0000256" key="3">
    <source>
        <dbReference type="ARBA" id="ARBA00023221"/>
    </source>
</evidence>
<dbReference type="Proteomes" id="UP000754750">
    <property type="component" value="Unassembled WGS sequence"/>
</dbReference>
<dbReference type="PROSITE" id="PS00061">
    <property type="entry name" value="ADH_SHORT"/>
    <property type="match status" value="1"/>
</dbReference>
<accession>A0A928Q363</accession>
<dbReference type="Pfam" id="PF13561">
    <property type="entry name" value="adh_short_C2"/>
    <property type="match status" value="1"/>
</dbReference>
<dbReference type="InterPro" id="IPR002347">
    <property type="entry name" value="SDR_fam"/>
</dbReference>
<dbReference type="InterPro" id="IPR050259">
    <property type="entry name" value="SDR"/>
</dbReference>
<dbReference type="SUPFAM" id="SSF51735">
    <property type="entry name" value="NAD(P)-binding Rossmann-fold domains"/>
    <property type="match status" value="1"/>
</dbReference>
<dbReference type="PRINTS" id="PR00080">
    <property type="entry name" value="SDRFAMILY"/>
</dbReference>
<organism evidence="5 6">
    <name type="scientific">Faecalispora sporosphaeroides</name>
    <dbReference type="NCBI Taxonomy" id="1549"/>
    <lineage>
        <taxon>Bacteria</taxon>
        <taxon>Bacillati</taxon>
        <taxon>Bacillota</taxon>
        <taxon>Clostridia</taxon>
        <taxon>Eubacteriales</taxon>
        <taxon>Oscillospiraceae</taxon>
        <taxon>Faecalispora</taxon>
    </lineage>
</organism>
<dbReference type="PANTHER" id="PTHR42879:SF2">
    <property type="entry name" value="3-OXOACYL-[ACYL-CARRIER-PROTEIN] REDUCTASE FABG"/>
    <property type="match status" value="1"/>
</dbReference>
<dbReference type="GO" id="GO:0008206">
    <property type="term" value="P:bile acid metabolic process"/>
    <property type="evidence" value="ECO:0007669"/>
    <property type="project" value="UniProtKB-ARBA"/>
</dbReference>
<comment type="caution">
    <text evidence="5">The sequence shown here is derived from an EMBL/GenBank/DDBJ whole genome shotgun (WGS) entry which is preliminary data.</text>
</comment>
<gene>
    <name evidence="5" type="ORF">E7512_08825</name>
</gene>
<dbReference type="GO" id="GO:0047936">
    <property type="term" value="F:glucose 1-dehydrogenase [NAD(P)+] activity"/>
    <property type="evidence" value="ECO:0007669"/>
    <property type="project" value="UniProtKB-EC"/>
</dbReference>
<keyword evidence="2 5" id="KW-0560">Oxidoreductase</keyword>
<keyword evidence="3" id="KW-0753">Steroid metabolism</keyword>
<keyword evidence="3" id="KW-0443">Lipid metabolism</keyword>
<dbReference type="PANTHER" id="PTHR42879">
    <property type="entry name" value="3-OXOACYL-(ACYL-CARRIER-PROTEIN) REDUCTASE"/>
    <property type="match status" value="1"/>
</dbReference>
<name>A0A928Q363_9FIRM</name>
<dbReference type="SMART" id="SM00822">
    <property type="entry name" value="PKS_KR"/>
    <property type="match status" value="1"/>
</dbReference>
<dbReference type="AlphaFoldDB" id="A0A928Q363"/>
<protein>
    <submittedName>
        <fullName evidence="5">Glucose 1-dehydrogenase</fullName>
        <ecNumber evidence="5">1.1.1.47</ecNumber>
    </submittedName>
</protein>
<dbReference type="EC" id="1.1.1.47" evidence="5"/>
<evidence type="ECO:0000313" key="5">
    <source>
        <dbReference type="EMBL" id="MBE6833668.1"/>
    </source>
</evidence>
<dbReference type="CDD" id="cd05233">
    <property type="entry name" value="SDR_c"/>
    <property type="match status" value="1"/>
</dbReference>
<dbReference type="InterPro" id="IPR036291">
    <property type="entry name" value="NAD(P)-bd_dom_sf"/>
</dbReference>
<sequence length="247" mass="25925">MGRLDGKVAIITGATSGMGRDTAYVFAEEGAKVVLTGRDEARAKEVVETIQKRGGEAAYVIADLSDRQSLDKIVDETLERFGTVDILFNNAGLLSTKSAVDISVEEWDKAIQVNLTAALLLSKRVAPIMKAKGKGYIINTGSIAGTSARWGAAAYCTTKHAMNGLTKALARELGPEIRVNAILPGAISTAMLDSVGGEAAVGGMKEMSPLKRVGQGREIGTVALFFATEDSSFVTGQLLRVDGGVDC</sequence>
<evidence type="ECO:0000256" key="2">
    <source>
        <dbReference type="ARBA" id="ARBA00023002"/>
    </source>
</evidence>
<dbReference type="Gene3D" id="3.40.50.720">
    <property type="entry name" value="NAD(P)-binding Rossmann-like Domain"/>
    <property type="match status" value="1"/>
</dbReference>
<reference evidence="5" key="1">
    <citation type="submission" date="2019-04" db="EMBL/GenBank/DDBJ databases">
        <title>Evolution of Biomass-Degrading Anaerobic Consortia Revealed by Metagenomics.</title>
        <authorList>
            <person name="Peng X."/>
        </authorList>
    </citation>
    <scope>NUCLEOTIDE SEQUENCE</scope>
    <source>
        <strain evidence="5">SIG551</strain>
    </source>
</reference>
<dbReference type="NCBIfam" id="NF005559">
    <property type="entry name" value="PRK07231.1"/>
    <property type="match status" value="1"/>
</dbReference>
<dbReference type="InterPro" id="IPR057326">
    <property type="entry name" value="KR_dom"/>
</dbReference>
<dbReference type="InterPro" id="IPR020904">
    <property type="entry name" value="Sc_DH/Rdtase_CS"/>
</dbReference>
<evidence type="ECO:0000256" key="1">
    <source>
        <dbReference type="ARBA" id="ARBA00006484"/>
    </source>
</evidence>
<dbReference type="FunFam" id="3.40.50.720:FF:000084">
    <property type="entry name" value="Short-chain dehydrogenase reductase"/>
    <property type="match status" value="1"/>
</dbReference>
<evidence type="ECO:0000313" key="6">
    <source>
        <dbReference type="Proteomes" id="UP000754750"/>
    </source>
</evidence>